<dbReference type="InterPro" id="IPR027785">
    <property type="entry name" value="UvrD-like_helicase_C"/>
</dbReference>
<dbReference type="InterPro" id="IPR027417">
    <property type="entry name" value="P-loop_NTPase"/>
</dbReference>
<protein>
    <recommendedName>
        <fullName evidence="1">UvrD-like helicase C-terminal domain-containing protein</fullName>
    </recommendedName>
</protein>
<evidence type="ECO:0000259" key="1">
    <source>
        <dbReference type="Pfam" id="PF13538"/>
    </source>
</evidence>
<sequence length="385" mass="42539">MRGEIVDAGWWTKSEQLDPQQAHIVNKVGVDDSFLVTGGPGSGKTNILLLRAQYLYLKRFKNIVVLTVGRSLTEFIRTGIAVKQVLEIDHISTHRQWSIDLIRQNRPHRLSEATEGDFRQSSRRCAEILSEVAAELGPERYQAILVDEVQDLGGEELDFMRKITPRLILAGDGNQQLQAGKGIASAMGLGLQQFTLPFHYRIGHAICTVADRIRPPVPPAESLLATCRYDEDALPSSAKLFPCASIDAQLEKLVAAIRRQLKAYPNELIGVLVPSNNDVQRVKECLSGCEFANVVGYHESGRDGDRSFTANQRVCVVTIDSAKGLEFRATHLMFVEKLRTARPEKLFTAVTRAKTSLSAYSTGSVPPLLDAAFAEPAEPTLEDLF</sequence>
<dbReference type="GO" id="GO:0003678">
    <property type="term" value="F:DNA helicase activity"/>
    <property type="evidence" value="ECO:0007669"/>
    <property type="project" value="InterPro"/>
</dbReference>
<reference evidence="2 3" key="1">
    <citation type="submission" date="2015-12" db="EMBL/GenBank/DDBJ databases">
        <title>Diversity of Burkholderia near neighbor genomes.</title>
        <authorList>
            <person name="Sahl J."/>
            <person name="Wagner D."/>
            <person name="Keim P."/>
        </authorList>
    </citation>
    <scope>NUCLEOTIDE SEQUENCE [LARGE SCALE GENOMIC DNA]</scope>
    <source>
        <strain evidence="2 3">MSMB1184WGS</strain>
    </source>
</reference>
<dbReference type="Gene3D" id="3.40.50.300">
    <property type="entry name" value="P-loop containing nucleotide triphosphate hydrolases"/>
    <property type="match status" value="2"/>
</dbReference>
<evidence type="ECO:0000313" key="3">
    <source>
        <dbReference type="Proteomes" id="UP000094776"/>
    </source>
</evidence>
<dbReference type="InterPro" id="IPR000212">
    <property type="entry name" value="DNA_helicase_UvrD/REP"/>
</dbReference>
<accession>A0A1B4PZ62</accession>
<organism evidence="2 3">
    <name type="scientific">Burkholderia cepacia</name>
    <name type="common">Pseudomonas cepacia</name>
    <dbReference type="NCBI Taxonomy" id="292"/>
    <lineage>
        <taxon>Bacteria</taxon>
        <taxon>Pseudomonadati</taxon>
        <taxon>Pseudomonadota</taxon>
        <taxon>Betaproteobacteria</taxon>
        <taxon>Burkholderiales</taxon>
        <taxon>Burkholderiaceae</taxon>
        <taxon>Burkholderia</taxon>
        <taxon>Burkholderia cepacia complex</taxon>
    </lineage>
</organism>
<feature type="domain" description="UvrD-like helicase C-terminal" evidence="1">
    <location>
        <begin position="314"/>
        <end position="357"/>
    </location>
</feature>
<dbReference type="EMBL" id="CP013444">
    <property type="protein sequence ID" value="AOK19236.1"/>
    <property type="molecule type" value="Genomic_DNA"/>
</dbReference>
<dbReference type="GO" id="GO:0003677">
    <property type="term" value="F:DNA binding"/>
    <property type="evidence" value="ECO:0007669"/>
    <property type="project" value="InterPro"/>
</dbReference>
<dbReference type="Pfam" id="PF13245">
    <property type="entry name" value="AAA_19"/>
    <property type="match status" value="1"/>
</dbReference>
<dbReference type="PANTHER" id="PTHR11070">
    <property type="entry name" value="UVRD / RECB / PCRA DNA HELICASE FAMILY MEMBER"/>
    <property type="match status" value="1"/>
</dbReference>
<dbReference type="Pfam" id="PF13538">
    <property type="entry name" value="UvrD_C_2"/>
    <property type="match status" value="1"/>
</dbReference>
<dbReference type="RefSeq" id="WP_060292486.1">
    <property type="nucleotide sequence ID" value="NZ_CP013444.1"/>
</dbReference>
<dbReference type="SUPFAM" id="SSF52540">
    <property type="entry name" value="P-loop containing nucleoside triphosphate hydrolases"/>
    <property type="match status" value="1"/>
</dbReference>
<name>A0A1B4PZ62_BURCE</name>
<dbReference type="Proteomes" id="UP000094776">
    <property type="component" value="Chromosome 2"/>
</dbReference>
<evidence type="ECO:0000313" key="2">
    <source>
        <dbReference type="EMBL" id="AOK19236.1"/>
    </source>
</evidence>
<dbReference type="AlphaFoldDB" id="A0A1B4PZ62"/>
<gene>
    <name evidence="2" type="ORF">WT26_25150</name>
</gene>
<dbReference type="GO" id="GO:0005524">
    <property type="term" value="F:ATP binding"/>
    <property type="evidence" value="ECO:0007669"/>
    <property type="project" value="InterPro"/>
</dbReference>
<proteinExistence type="predicted"/>